<keyword evidence="2" id="KW-1185">Reference proteome</keyword>
<dbReference type="Proteomes" id="UP001163266">
    <property type="component" value="Chromosome"/>
</dbReference>
<dbReference type="RefSeq" id="WP_264892908.1">
    <property type="nucleotide sequence ID" value="NZ_CP110257.1"/>
</dbReference>
<proteinExistence type="predicted"/>
<accession>A0ABY6MT05</accession>
<organism evidence="1 2">
    <name type="scientific">Caldimonas aquatica</name>
    <dbReference type="NCBI Taxonomy" id="376175"/>
    <lineage>
        <taxon>Bacteria</taxon>
        <taxon>Pseudomonadati</taxon>
        <taxon>Pseudomonadota</taxon>
        <taxon>Betaproteobacteria</taxon>
        <taxon>Burkholderiales</taxon>
        <taxon>Sphaerotilaceae</taxon>
        <taxon>Caldimonas</taxon>
    </lineage>
</organism>
<evidence type="ECO:0000313" key="2">
    <source>
        <dbReference type="Proteomes" id="UP001163266"/>
    </source>
</evidence>
<protein>
    <submittedName>
        <fullName evidence="1">Uncharacterized protein</fullName>
    </submittedName>
</protein>
<name>A0ABY6MT05_9BURK</name>
<dbReference type="EMBL" id="CP110257">
    <property type="protein sequence ID" value="UZD55150.1"/>
    <property type="molecule type" value="Genomic_DNA"/>
</dbReference>
<evidence type="ECO:0000313" key="1">
    <source>
        <dbReference type="EMBL" id="UZD55150.1"/>
    </source>
</evidence>
<sequence length="126" mass="13891">MVNPSSTPPPTRAAPIALALEEVRPLVESRAWAWPSEATLREGERLLELVGQAWPAPDVQVEPDGSLTLTWEAGTRGWLSLQVCGRGTLVHSAVIEGDEYGQEERFDSALPAWAHTLLRRLWGLLQ</sequence>
<gene>
    <name evidence="1" type="ORF">OMP39_00700</name>
</gene>
<reference evidence="1" key="1">
    <citation type="submission" date="2022-10" db="EMBL/GenBank/DDBJ databases">
        <title>Complete genome sequence of Schlegelella aquatica LMG 23380.</title>
        <authorList>
            <person name="Musilova J."/>
            <person name="Kourilova X."/>
            <person name="Bezdicek M."/>
            <person name="Hermankova K."/>
            <person name="Obruca S."/>
            <person name="Sedlar K."/>
        </authorList>
    </citation>
    <scope>NUCLEOTIDE SEQUENCE</scope>
    <source>
        <strain evidence="1">LMG 23380</strain>
    </source>
</reference>